<protein>
    <recommendedName>
        <fullName evidence="2 4">Acylphosphatase</fullName>
        <ecNumber evidence="2 4">3.6.1.7</ecNumber>
    </recommendedName>
</protein>
<comment type="similarity">
    <text evidence="1 6">Belongs to the acylphosphatase family.</text>
</comment>
<dbReference type="GO" id="GO:0003998">
    <property type="term" value="F:acylphosphatase activity"/>
    <property type="evidence" value="ECO:0007669"/>
    <property type="project" value="UniProtKB-EC"/>
</dbReference>
<dbReference type="PROSITE" id="PS51160">
    <property type="entry name" value="ACYLPHOSPHATASE_3"/>
    <property type="match status" value="1"/>
</dbReference>
<keyword evidence="4 5" id="KW-0378">Hydrolase</keyword>
<evidence type="ECO:0000256" key="1">
    <source>
        <dbReference type="ARBA" id="ARBA00005614"/>
    </source>
</evidence>
<dbReference type="Pfam" id="PF00708">
    <property type="entry name" value="Acylphosphatase"/>
    <property type="match status" value="1"/>
</dbReference>
<dbReference type="PANTHER" id="PTHR47268:SF4">
    <property type="entry name" value="ACYLPHOSPHATASE"/>
    <property type="match status" value="1"/>
</dbReference>
<feature type="domain" description="Acylphosphatase-like" evidence="7">
    <location>
        <begin position="7"/>
        <end position="94"/>
    </location>
</feature>
<gene>
    <name evidence="8" type="ORF">C7476_11920</name>
</gene>
<dbReference type="Proteomes" id="UP000253324">
    <property type="component" value="Unassembled WGS sequence"/>
</dbReference>
<dbReference type="InterPro" id="IPR001792">
    <property type="entry name" value="Acylphosphatase-like_dom"/>
</dbReference>
<dbReference type="Gene3D" id="3.30.70.100">
    <property type="match status" value="1"/>
</dbReference>
<reference evidence="8 9" key="1">
    <citation type="submission" date="2018-07" db="EMBL/GenBank/DDBJ databases">
        <title>Genomic Encyclopedia of Type Strains, Phase III (KMG-III): the genomes of soil and plant-associated and newly described type strains.</title>
        <authorList>
            <person name="Whitman W."/>
        </authorList>
    </citation>
    <scope>NUCLEOTIDE SEQUENCE [LARGE SCALE GENOMIC DNA]</scope>
    <source>
        <strain evidence="8 9">31-25a</strain>
    </source>
</reference>
<dbReference type="InterPro" id="IPR036046">
    <property type="entry name" value="Acylphosphatase-like_dom_sf"/>
</dbReference>
<evidence type="ECO:0000256" key="6">
    <source>
        <dbReference type="RuleBase" id="RU004168"/>
    </source>
</evidence>
<dbReference type="PROSITE" id="PS00151">
    <property type="entry name" value="ACYLPHOSPHATASE_2"/>
    <property type="match status" value="1"/>
</dbReference>
<evidence type="ECO:0000256" key="2">
    <source>
        <dbReference type="ARBA" id="ARBA00012150"/>
    </source>
</evidence>
<dbReference type="PANTHER" id="PTHR47268">
    <property type="entry name" value="ACYLPHOSPHATASE"/>
    <property type="match status" value="1"/>
</dbReference>
<feature type="active site" evidence="4">
    <location>
        <position position="22"/>
    </location>
</feature>
<accession>A0A368YHG6</accession>
<evidence type="ECO:0000256" key="4">
    <source>
        <dbReference type="PROSITE-ProRule" id="PRU00520"/>
    </source>
</evidence>
<dbReference type="SUPFAM" id="SSF54975">
    <property type="entry name" value="Acylphosphatase/BLUF domain-like"/>
    <property type="match status" value="1"/>
</dbReference>
<dbReference type="EMBL" id="QPJM01000019">
    <property type="protein sequence ID" value="RCW79099.1"/>
    <property type="molecule type" value="Genomic_DNA"/>
</dbReference>
<keyword evidence="9" id="KW-1185">Reference proteome</keyword>
<dbReference type="OrthoDB" id="5295388at2"/>
<proteinExistence type="inferred from homology"/>
<comment type="caution">
    <text evidence="8">The sequence shown here is derived from an EMBL/GenBank/DDBJ whole genome shotgun (WGS) entry which is preliminary data.</text>
</comment>
<organism evidence="8 9">
    <name type="scientific">Phyllobacterium bourgognense</name>
    <dbReference type="NCBI Taxonomy" id="314236"/>
    <lineage>
        <taxon>Bacteria</taxon>
        <taxon>Pseudomonadati</taxon>
        <taxon>Pseudomonadota</taxon>
        <taxon>Alphaproteobacteria</taxon>
        <taxon>Hyphomicrobiales</taxon>
        <taxon>Phyllobacteriaceae</taxon>
        <taxon>Phyllobacterium</taxon>
    </lineage>
</organism>
<dbReference type="PROSITE" id="PS00150">
    <property type="entry name" value="ACYLPHOSPHATASE_1"/>
    <property type="match status" value="1"/>
</dbReference>
<name>A0A368YHG6_9HYPH</name>
<dbReference type="InterPro" id="IPR017968">
    <property type="entry name" value="Acylphosphatase_CS"/>
</dbReference>
<dbReference type="AlphaFoldDB" id="A0A368YHG6"/>
<sequence length="94" mass="10004">MTTDRRALIVRIRGRVQGVGFRLWTQAEARTLGLSGWVRNGSDGSVTARIAGSEQAVSTMLQRFREGPAAAAVSSVTSEAIDGDQPANGFNIVE</sequence>
<dbReference type="EC" id="3.6.1.7" evidence="2 4"/>
<evidence type="ECO:0000259" key="7">
    <source>
        <dbReference type="PROSITE" id="PS51160"/>
    </source>
</evidence>
<evidence type="ECO:0000313" key="8">
    <source>
        <dbReference type="EMBL" id="RCW79099.1"/>
    </source>
</evidence>
<dbReference type="NCBIfam" id="NF010999">
    <property type="entry name" value="PRK14425.1"/>
    <property type="match status" value="1"/>
</dbReference>
<comment type="catalytic activity">
    <reaction evidence="3 4 5">
        <text>an acyl phosphate + H2O = a carboxylate + phosphate + H(+)</text>
        <dbReference type="Rhea" id="RHEA:14965"/>
        <dbReference type="ChEBI" id="CHEBI:15377"/>
        <dbReference type="ChEBI" id="CHEBI:15378"/>
        <dbReference type="ChEBI" id="CHEBI:29067"/>
        <dbReference type="ChEBI" id="CHEBI:43474"/>
        <dbReference type="ChEBI" id="CHEBI:59918"/>
        <dbReference type="EC" id="3.6.1.7"/>
    </reaction>
</comment>
<dbReference type="InterPro" id="IPR020456">
    <property type="entry name" value="Acylphosphatase"/>
</dbReference>
<dbReference type="PRINTS" id="PR00112">
    <property type="entry name" value="ACYLPHPHTASE"/>
</dbReference>
<feature type="active site" evidence="4">
    <location>
        <position position="40"/>
    </location>
</feature>
<evidence type="ECO:0000256" key="3">
    <source>
        <dbReference type="ARBA" id="ARBA00047645"/>
    </source>
</evidence>
<evidence type="ECO:0000313" key="9">
    <source>
        <dbReference type="Proteomes" id="UP000253324"/>
    </source>
</evidence>
<dbReference type="RefSeq" id="WP_114432305.1">
    <property type="nucleotide sequence ID" value="NZ_QPJM01000019.1"/>
</dbReference>
<evidence type="ECO:0000256" key="5">
    <source>
        <dbReference type="RuleBase" id="RU000553"/>
    </source>
</evidence>